<evidence type="ECO:0000313" key="25">
    <source>
        <dbReference type="RefSeq" id="XP_050924927.1"/>
    </source>
</evidence>
<dbReference type="RefSeq" id="XP_050924935.1">
    <property type="nucleotide sequence ID" value="XM_051068978.1"/>
</dbReference>
<evidence type="ECO:0000313" key="20">
    <source>
        <dbReference type="RefSeq" id="XP_050924916.1"/>
    </source>
</evidence>
<evidence type="ECO:0000256" key="11">
    <source>
        <dbReference type="SAM" id="MobiDB-lite"/>
    </source>
</evidence>
<keyword evidence="9" id="KW-1271">Inflammasome</keyword>
<dbReference type="GeneID" id="108874664"/>
<dbReference type="SUPFAM" id="SSF47986">
    <property type="entry name" value="DEATH domain"/>
    <property type="match status" value="1"/>
</dbReference>
<feature type="compositionally biased region" description="Basic and acidic residues" evidence="11">
    <location>
        <begin position="670"/>
        <end position="711"/>
    </location>
</feature>
<dbReference type="RefSeq" id="XP_050924911.1">
    <property type="nucleotide sequence ID" value="XM_051068954.1"/>
</dbReference>
<evidence type="ECO:0000313" key="24">
    <source>
        <dbReference type="RefSeq" id="XP_050924926.1"/>
    </source>
</evidence>
<feature type="region of interest" description="Disordered" evidence="11">
    <location>
        <begin position="670"/>
        <end position="721"/>
    </location>
</feature>
<organism evidence="14 20">
    <name type="scientific">Lates calcarifer</name>
    <name type="common">Barramundi</name>
    <name type="synonym">Holocentrus calcarifer</name>
    <dbReference type="NCBI Taxonomy" id="8187"/>
    <lineage>
        <taxon>Eukaryota</taxon>
        <taxon>Metazoa</taxon>
        <taxon>Chordata</taxon>
        <taxon>Craniata</taxon>
        <taxon>Vertebrata</taxon>
        <taxon>Euteleostomi</taxon>
        <taxon>Actinopterygii</taxon>
        <taxon>Neopterygii</taxon>
        <taxon>Teleostei</taxon>
        <taxon>Neoteleostei</taxon>
        <taxon>Acanthomorphata</taxon>
        <taxon>Carangaria</taxon>
        <taxon>Carangaria incertae sedis</taxon>
        <taxon>Centropomidae</taxon>
        <taxon>Lates</taxon>
    </lineage>
</organism>
<evidence type="ECO:0000313" key="26">
    <source>
        <dbReference type="RefSeq" id="XP_050924928.1"/>
    </source>
</evidence>
<evidence type="ECO:0000313" key="18">
    <source>
        <dbReference type="RefSeq" id="XP_050924914.1"/>
    </source>
</evidence>
<evidence type="ECO:0000259" key="13">
    <source>
        <dbReference type="PROSITE" id="PS51830"/>
    </source>
</evidence>
<dbReference type="RefSeq" id="XP_050924927.1">
    <property type="nucleotide sequence ID" value="XM_051068970.1"/>
</dbReference>
<keyword evidence="6" id="KW-0433">Leucine-rich repeat</keyword>
<dbReference type="SMART" id="SM00364">
    <property type="entry name" value="LRR_BAC"/>
    <property type="match status" value="8"/>
</dbReference>
<dbReference type="GO" id="GO:0008233">
    <property type="term" value="F:peptidase activity"/>
    <property type="evidence" value="ECO:0007669"/>
    <property type="project" value="UniProtKB-KW"/>
</dbReference>
<dbReference type="Pfam" id="PF00619">
    <property type="entry name" value="CARD"/>
    <property type="match status" value="1"/>
</dbReference>
<dbReference type="Gene3D" id="1.10.533.10">
    <property type="entry name" value="Death Domain, Fas"/>
    <property type="match status" value="1"/>
</dbReference>
<evidence type="ECO:0000313" key="21">
    <source>
        <dbReference type="RefSeq" id="XP_050924923.1"/>
    </source>
</evidence>
<dbReference type="InterPro" id="IPR051261">
    <property type="entry name" value="NLR"/>
</dbReference>
<evidence type="ECO:0000256" key="1">
    <source>
        <dbReference type="ARBA" id="ARBA00004110"/>
    </source>
</evidence>
<protein>
    <submittedName>
        <fullName evidence="15 16">NACHT, LRR and PYD domains-containing protein 1 isoform X1</fullName>
    </submittedName>
</protein>
<dbReference type="SUPFAM" id="SSF52047">
    <property type="entry name" value="RNI-like"/>
    <property type="match status" value="2"/>
</dbReference>
<evidence type="ECO:0000256" key="7">
    <source>
        <dbReference type="ARBA" id="ARBA00022670"/>
    </source>
</evidence>
<dbReference type="Pfam" id="PF13516">
    <property type="entry name" value="LRR_6"/>
    <property type="match status" value="11"/>
</dbReference>
<dbReference type="PROSITE" id="PS50209">
    <property type="entry name" value="CARD"/>
    <property type="match status" value="1"/>
</dbReference>
<feature type="domain" description="FIIND" evidence="13">
    <location>
        <begin position="711"/>
        <end position="991"/>
    </location>
</feature>
<evidence type="ECO:0000313" key="23">
    <source>
        <dbReference type="RefSeq" id="XP_050924925.1"/>
    </source>
</evidence>
<dbReference type="GO" id="GO:0042981">
    <property type="term" value="P:regulation of apoptotic process"/>
    <property type="evidence" value="ECO:0007669"/>
    <property type="project" value="InterPro"/>
</dbReference>
<dbReference type="Pfam" id="PF23679">
    <property type="entry name" value="UPA-FIIND"/>
    <property type="match status" value="1"/>
</dbReference>
<dbReference type="SMART" id="SM00367">
    <property type="entry name" value="LRR_CC"/>
    <property type="match status" value="8"/>
</dbReference>
<dbReference type="PROSITE" id="PS51450">
    <property type="entry name" value="LRR"/>
    <property type="match status" value="4"/>
</dbReference>
<dbReference type="InterPro" id="IPR032675">
    <property type="entry name" value="LRR_dom_sf"/>
</dbReference>
<keyword evidence="4" id="KW-0963">Cytoplasm</keyword>
<evidence type="ECO:0000313" key="22">
    <source>
        <dbReference type="RefSeq" id="XP_050924924.1"/>
    </source>
</evidence>
<dbReference type="RefSeq" id="XP_050924910.1">
    <property type="nucleotide sequence ID" value="XM_051068953.1"/>
</dbReference>
<dbReference type="RefSeq" id="XP_050924914.1">
    <property type="nucleotide sequence ID" value="XM_051068957.1"/>
</dbReference>
<dbReference type="FunFam" id="3.80.10.10:FF:000947">
    <property type="entry name" value="Si:dkey-286j17.4"/>
    <property type="match status" value="1"/>
</dbReference>
<dbReference type="Pfam" id="PF13553">
    <property type="entry name" value="FIIND"/>
    <property type="match status" value="1"/>
</dbReference>
<evidence type="ECO:0000313" key="17">
    <source>
        <dbReference type="RefSeq" id="XP_050924911.1"/>
    </source>
</evidence>
<dbReference type="InterPro" id="IPR006553">
    <property type="entry name" value="Leu-rich_rpt_Cys-con_subtyp"/>
</dbReference>
<keyword evidence="7" id="KW-0378">Hydrolase</keyword>
<dbReference type="GO" id="GO:0061702">
    <property type="term" value="C:canonical inflammasome complex"/>
    <property type="evidence" value="ECO:0007669"/>
    <property type="project" value="UniProtKB-SubCell"/>
</dbReference>
<evidence type="ECO:0000256" key="8">
    <source>
        <dbReference type="ARBA" id="ARBA00022737"/>
    </source>
</evidence>
<keyword evidence="7" id="KW-0645">Protease</keyword>
<dbReference type="RefSeq" id="XP_050924925.1">
    <property type="nucleotide sequence ID" value="XM_051068968.1"/>
</dbReference>
<dbReference type="CDD" id="cd00116">
    <property type="entry name" value="LRR_RI"/>
    <property type="match status" value="1"/>
</dbReference>
<keyword evidence="8" id="KW-0677">Repeat</keyword>
<sequence>MDCSLSEISCSSLVSALKSNPSHLRYLDLSNNKNLKDYGVKALCGFLQSQNCRLETLRLMNCSLSWNSCTSLVSALKSNPSHMRELDLSDNNFLKDYGVQELCGFLQSPDCRLETLRLRSCWLSVINYPPLGSALKSNPSHLRELDLSDNYLQDSVVKELCGFLQSPDCRLETLRLWCCRLSEISCSSLVSALRSNPSHLRELDLSKNNLQDSGVKDLCGFLQSPDCRLKTLRLSLCSLSKISCSSLGSALKSNPSHLRELDLSNNELQDSGVKELCGFLQSPDCRLETLRLSLCSLSEISCSSLVSALKSNPSHLRELDLSYNDLKDSGVKELCGFLQSPDCRLETLRLKDCRLSESSCSSLDSALKSNPSHLRELDLSDNDLQDYGLQELCGLLRSPDCRLETLGVCYSFLRLKDCSLSESSCAPLAAALKSDPSHLRELDLSSNKLQDSDMKLLCGLLRSPDCRLETLRLWRCSLSEISCSSLAAALKSNPSHLRELDLGLNFLKDSGVKTLCGFLQSPDCRLETLRLGWYNLTEISCSSLASALKSNPSHLRKLDLSNNRLQDSGVKELCGFLQSPDCRLETLRLRGCKLTEISCSSLVSALKSNPSHLRELDLSENNLQDSGVKELCDLVESPDYTLETVRVTGRLIRSSIDKACVKLDPNTADMKLDESEDDTKKLDESEDNTKKLDESEDNTKKLDESEDDKKLMKPPSNFTPKLRTESAQVSYRFRCPGPGAFQCKSTGLVFVVDQEAELRYRMVQWDESLLQPVGKTPAGPLFNIQCPEAAVCELHLPHCETKDALKIRGLLSVVHITDDGLSILEPLEITDTHVVVKVPHLSAFGLVWDFIQRFINITLPVEGQVLLFLRPPDEGPRILDVFLLQENIPLSEVKAQQEGAKYIRTSSDSDCKLYIGQSYSVHCEPEDYIQPVRVNFRSKYGPNFHPTFEVFLTSNSNTVTVTVVQDQEKTEVWKRNVNLPGPRRETAQSSVPAEDRLLLVRIKFIDRVTEPVLNQLLDKLLERGIINDEEMQSARAKIRADKARDVIDTVRKKGAKASSVLIAALCEVDPCLFRELRLR</sequence>
<dbReference type="InterPro" id="IPR025307">
    <property type="entry name" value="FIIND_dom"/>
</dbReference>
<dbReference type="InterPro" id="IPR001315">
    <property type="entry name" value="CARD"/>
</dbReference>
<evidence type="ECO:0000256" key="9">
    <source>
        <dbReference type="ARBA" id="ARBA00023233"/>
    </source>
</evidence>
<dbReference type="RefSeq" id="XP_050924924.1">
    <property type="nucleotide sequence ID" value="XM_051068967.1"/>
</dbReference>
<reference evidence="15 16" key="1">
    <citation type="submission" date="2025-04" db="UniProtKB">
        <authorList>
            <consortium name="RefSeq"/>
        </authorList>
    </citation>
    <scope>IDENTIFICATION</scope>
    <source>
        <tissue evidence="15 16">Brain</tissue>
    </source>
</reference>
<proteinExistence type="inferred from homology"/>
<evidence type="ECO:0000256" key="3">
    <source>
        <dbReference type="ARBA" id="ARBA00004193"/>
    </source>
</evidence>
<evidence type="ECO:0000256" key="5">
    <source>
        <dbReference type="ARBA" id="ARBA00022590"/>
    </source>
</evidence>
<evidence type="ECO:0000259" key="12">
    <source>
        <dbReference type="PROSITE" id="PS50209"/>
    </source>
</evidence>
<evidence type="ECO:0000256" key="4">
    <source>
        <dbReference type="ARBA" id="ARBA00022490"/>
    </source>
</evidence>
<feature type="domain" description="CARD" evidence="12">
    <location>
        <begin position="1001"/>
        <end position="1079"/>
    </location>
</feature>
<dbReference type="Gene3D" id="3.80.10.10">
    <property type="entry name" value="Ribonuclease Inhibitor"/>
    <property type="match status" value="5"/>
</dbReference>
<evidence type="ECO:0000313" key="19">
    <source>
        <dbReference type="RefSeq" id="XP_050924915.1"/>
    </source>
</evidence>
<dbReference type="PANTHER" id="PTHR24106">
    <property type="entry name" value="NACHT, LRR AND CARD DOMAINS-CONTAINING"/>
    <property type="match status" value="1"/>
</dbReference>
<dbReference type="RefSeq" id="XP_050924923.1">
    <property type="nucleotide sequence ID" value="XM_051068966.1"/>
</dbReference>
<name>A0AAJ8B220_LATCA</name>
<keyword evidence="5" id="KW-1210">Necrosis</keyword>
<comment type="similarity">
    <text evidence="10">Belongs to the NOD1-NOD2 family.</text>
</comment>
<dbReference type="RefSeq" id="XP_050924926.1">
    <property type="nucleotide sequence ID" value="XM_051068969.1"/>
</dbReference>
<accession>A0AAJ8B220</accession>
<dbReference type="GO" id="GO:0012501">
    <property type="term" value="P:programmed cell death"/>
    <property type="evidence" value="ECO:0007669"/>
    <property type="project" value="UniProtKB-KW"/>
</dbReference>
<evidence type="ECO:0000256" key="2">
    <source>
        <dbReference type="ARBA" id="ARBA00004187"/>
    </source>
</evidence>
<gene>
    <name evidence="15 16 17 18 19 20 21 22 23 24 25 26 27" type="primary">LOC108874664</name>
</gene>
<dbReference type="RefSeq" id="XP_050924928.1">
    <property type="nucleotide sequence ID" value="XM_051068971.1"/>
</dbReference>
<evidence type="ECO:0000256" key="6">
    <source>
        <dbReference type="ARBA" id="ARBA00022614"/>
    </source>
</evidence>
<dbReference type="AlphaFoldDB" id="A0AAJ8B220"/>
<evidence type="ECO:0000313" key="15">
    <source>
        <dbReference type="RefSeq" id="XP_050924909.1"/>
    </source>
</evidence>
<dbReference type="RefSeq" id="XP_050924909.1">
    <property type="nucleotide sequence ID" value="XM_051068952.1"/>
</dbReference>
<dbReference type="PROSITE" id="PS51830">
    <property type="entry name" value="FIIND"/>
    <property type="match status" value="1"/>
</dbReference>
<dbReference type="GO" id="GO:0016323">
    <property type="term" value="C:basolateral plasma membrane"/>
    <property type="evidence" value="ECO:0007669"/>
    <property type="project" value="UniProtKB-SubCell"/>
</dbReference>
<dbReference type="InterPro" id="IPR001611">
    <property type="entry name" value="Leu-rich_rpt"/>
</dbReference>
<dbReference type="RefSeq" id="XP_050924915.1">
    <property type="nucleotide sequence ID" value="XM_051068958.1"/>
</dbReference>
<dbReference type="KEGG" id="lcf:108874664"/>
<dbReference type="SMART" id="SM00368">
    <property type="entry name" value="LRR_RI"/>
    <property type="match status" value="21"/>
</dbReference>
<evidence type="ECO:0000256" key="10">
    <source>
        <dbReference type="ARBA" id="ARBA00038296"/>
    </source>
</evidence>
<evidence type="ECO:0000313" key="16">
    <source>
        <dbReference type="RefSeq" id="XP_050924910.1"/>
    </source>
</evidence>
<dbReference type="GO" id="GO:0006508">
    <property type="term" value="P:proteolysis"/>
    <property type="evidence" value="ECO:0007669"/>
    <property type="project" value="UniProtKB-KW"/>
</dbReference>
<dbReference type="InterPro" id="IPR011029">
    <property type="entry name" value="DEATH-like_dom_sf"/>
</dbReference>
<evidence type="ECO:0000313" key="27">
    <source>
        <dbReference type="RefSeq" id="XP_050924935.1"/>
    </source>
</evidence>
<dbReference type="RefSeq" id="XP_050924916.1">
    <property type="nucleotide sequence ID" value="XM_051068959.1"/>
</dbReference>
<dbReference type="SMART" id="SM00114">
    <property type="entry name" value="CARD"/>
    <property type="match status" value="1"/>
</dbReference>
<evidence type="ECO:0000313" key="14">
    <source>
        <dbReference type="Proteomes" id="UP000694890"/>
    </source>
</evidence>
<comment type="subcellular location">
    <subcellularLocation>
        <location evidence="2">Basolateral cell membrane</location>
    </subcellularLocation>
    <subcellularLocation>
        <location evidence="3">Cell membrane</location>
        <topology evidence="3">Lipid-anchor</topology>
    </subcellularLocation>
    <subcellularLocation>
        <location evidence="1">Inflammasome</location>
    </subcellularLocation>
</comment>
<dbReference type="Proteomes" id="UP000694890">
    <property type="component" value="Unplaced"/>
</dbReference>